<feature type="region of interest" description="Disordered" evidence="1">
    <location>
        <begin position="1"/>
        <end position="112"/>
    </location>
</feature>
<dbReference type="Proteomes" id="UP000654075">
    <property type="component" value="Unassembled WGS sequence"/>
</dbReference>
<evidence type="ECO:0000313" key="2">
    <source>
        <dbReference type="EMBL" id="CAE8591375.1"/>
    </source>
</evidence>
<name>A0A813DY91_POLGL</name>
<accession>A0A813DY91</accession>
<organism evidence="2 3">
    <name type="scientific">Polarella glacialis</name>
    <name type="common">Dinoflagellate</name>
    <dbReference type="NCBI Taxonomy" id="89957"/>
    <lineage>
        <taxon>Eukaryota</taxon>
        <taxon>Sar</taxon>
        <taxon>Alveolata</taxon>
        <taxon>Dinophyceae</taxon>
        <taxon>Suessiales</taxon>
        <taxon>Suessiaceae</taxon>
        <taxon>Polarella</taxon>
    </lineage>
</organism>
<evidence type="ECO:0000313" key="3">
    <source>
        <dbReference type="Proteomes" id="UP000654075"/>
    </source>
</evidence>
<dbReference type="EMBL" id="CAJNNV010004892">
    <property type="protein sequence ID" value="CAE8591375.1"/>
    <property type="molecule type" value="Genomic_DNA"/>
</dbReference>
<protein>
    <submittedName>
        <fullName evidence="2">Uncharacterized protein</fullName>
    </submittedName>
</protein>
<keyword evidence="3" id="KW-1185">Reference proteome</keyword>
<dbReference type="SUPFAM" id="SSF81995">
    <property type="entry name" value="beta-sandwich domain of Sec23/24"/>
    <property type="match status" value="1"/>
</dbReference>
<evidence type="ECO:0000256" key="1">
    <source>
        <dbReference type="SAM" id="MobiDB-lite"/>
    </source>
</evidence>
<feature type="compositionally biased region" description="Basic and acidic residues" evidence="1">
    <location>
        <begin position="10"/>
        <end position="27"/>
    </location>
</feature>
<feature type="compositionally biased region" description="Low complexity" evidence="1">
    <location>
        <begin position="30"/>
        <end position="75"/>
    </location>
</feature>
<sequence>MACLGCAAHAGDDNNDNKHNNDHENAPAEKPQTTPTPTTTEKQQQQKRQQQQQQQQQRQQQQQPQQQNTPQTPKTTKGRPKNAINQNPLSEWLRTSRRARHSSDGRRLNSGQRHFISGLGHRLQSRLSHRFQASWPGHPGLGILAWASWDGRPGTGILGWASWDGHPGMGLRLQRSRTIDFRPAVSGKPLGQLLDCCSGLHAALSASALENNQLCRDPQSFRNSPPWRINKTINTAASCIGACSLEQRILSTFCCTLQSKHFEGSNAVDLTEGFGIKPSNGSLDDITVLRKIAVCPRCRK</sequence>
<reference evidence="2" key="1">
    <citation type="submission" date="2021-02" db="EMBL/GenBank/DDBJ databases">
        <authorList>
            <person name="Dougan E. K."/>
            <person name="Rhodes N."/>
            <person name="Thang M."/>
            <person name="Chan C."/>
        </authorList>
    </citation>
    <scope>NUCLEOTIDE SEQUENCE</scope>
</reference>
<comment type="caution">
    <text evidence="2">The sequence shown here is derived from an EMBL/GenBank/DDBJ whole genome shotgun (WGS) entry which is preliminary data.</text>
</comment>
<proteinExistence type="predicted"/>
<dbReference type="AlphaFoldDB" id="A0A813DY91"/>
<gene>
    <name evidence="2" type="ORF">PGLA1383_LOCUS10047</name>
</gene>